<proteinExistence type="predicted"/>
<reference evidence="2 3" key="1">
    <citation type="submission" date="2021-06" db="EMBL/GenBank/DDBJ databases">
        <authorList>
            <person name="Palmer J.M."/>
        </authorList>
    </citation>
    <scope>NUCLEOTIDE SEQUENCE [LARGE SCALE GENOMIC DNA]</scope>
    <source>
        <strain evidence="2 3">AS_MEX2019</strain>
        <tissue evidence="2">Muscle</tissue>
    </source>
</reference>
<accession>A0ABV0XLI1</accession>
<feature type="chain" id="PRO_5046907469" evidence="1">
    <location>
        <begin position="21"/>
        <end position="120"/>
    </location>
</feature>
<evidence type="ECO:0000313" key="2">
    <source>
        <dbReference type="EMBL" id="MEQ2282324.1"/>
    </source>
</evidence>
<dbReference type="EMBL" id="JAHRIP010008209">
    <property type="protein sequence ID" value="MEQ2282324.1"/>
    <property type="molecule type" value="Genomic_DNA"/>
</dbReference>
<keyword evidence="3" id="KW-1185">Reference proteome</keyword>
<gene>
    <name evidence="2" type="ORF">AMECASPLE_039390</name>
</gene>
<keyword evidence="1" id="KW-0732">Signal</keyword>
<comment type="caution">
    <text evidence="2">The sequence shown here is derived from an EMBL/GenBank/DDBJ whole genome shotgun (WGS) entry which is preliminary data.</text>
</comment>
<feature type="signal peptide" evidence="1">
    <location>
        <begin position="1"/>
        <end position="20"/>
    </location>
</feature>
<name>A0ABV0XLI1_9TELE</name>
<dbReference type="Proteomes" id="UP001469553">
    <property type="component" value="Unassembled WGS sequence"/>
</dbReference>
<protein>
    <submittedName>
        <fullName evidence="2">Uncharacterized protein</fullName>
    </submittedName>
</protein>
<sequence length="120" mass="12876">MCTIHSLGLVLAHLSHQVHSCCIPHVSGHQASPLGEALEAAHGTMVGPVLHGIGSYAAVEGGMNHLSPRDGSPVALAEMRDCITINYTKRPPCVHKSTLEKLLLLLGVYYYFSAVELSQY</sequence>
<evidence type="ECO:0000256" key="1">
    <source>
        <dbReference type="SAM" id="SignalP"/>
    </source>
</evidence>
<organism evidence="2 3">
    <name type="scientific">Ameca splendens</name>
    <dbReference type="NCBI Taxonomy" id="208324"/>
    <lineage>
        <taxon>Eukaryota</taxon>
        <taxon>Metazoa</taxon>
        <taxon>Chordata</taxon>
        <taxon>Craniata</taxon>
        <taxon>Vertebrata</taxon>
        <taxon>Euteleostomi</taxon>
        <taxon>Actinopterygii</taxon>
        <taxon>Neopterygii</taxon>
        <taxon>Teleostei</taxon>
        <taxon>Neoteleostei</taxon>
        <taxon>Acanthomorphata</taxon>
        <taxon>Ovalentaria</taxon>
        <taxon>Atherinomorphae</taxon>
        <taxon>Cyprinodontiformes</taxon>
        <taxon>Goodeidae</taxon>
        <taxon>Ameca</taxon>
    </lineage>
</organism>
<evidence type="ECO:0000313" key="3">
    <source>
        <dbReference type="Proteomes" id="UP001469553"/>
    </source>
</evidence>